<dbReference type="RefSeq" id="WP_347436099.1">
    <property type="nucleotide sequence ID" value="NZ_CP089291.1"/>
</dbReference>
<evidence type="ECO:0000313" key="2">
    <source>
        <dbReference type="Proteomes" id="UP000830167"/>
    </source>
</evidence>
<proteinExistence type="predicted"/>
<accession>A0ABY4CFW3</accession>
<name>A0ABY4CFW3_9BACL</name>
<dbReference type="EMBL" id="CP089291">
    <property type="protein sequence ID" value="UOF89412.1"/>
    <property type="molecule type" value="Genomic_DNA"/>
</dbReference>
<reference evidence="1" key="1">
    <citation type="submission" date="2021-12" db="EMBL/GenBank/DDBJ databases">
        <title>Alicyclobacillaceae gen. nov., sp. nov., isolated from chalcocite enrichment system.</title>
        <authorList>
            <person name="Jiang Z."/>
        </authorList>
    </citation>
    <scope>NUCLEOTIDE SEQUENCE</scope>
    <source>
        <strain evidence="1">MYW30-H2</strain>
    </source>
</reference>
<organism evidence="1 2">
    <name type="scientific">Fodinisporobacter ferrooxydans</name>
    <dbReference type="NCBI Taxonomy" id="2901836"/>
    <lineage>
        <taxon>Bacteria</taxon>
        <taxon>Bacillati</taxon>
        <taxon>Bacillota</taxon>
        <taxon>Bacilli</taxon>
        <taxon>Bacillales</taxon>
        <taxon>Alicyclobacillaceae</taxon>
        <taxon>Fodinisporobacter</taxon>
    </lineage>
</organism>
<gene>
    <name evidence="1" type="ORF">LSG31_16115</name>
</gene>
<keyword evidence="2" id="KW-1185">Reference proteome</keyword>
<sequence length="184" mass="20385">MGQRKYFMRFNRQSGGILMLALILALYAAFHWSQTRTSDTVQPTVLAANQVQQQVIEGIGNLPGIDEVFVNQLKDGSYHVRTTAVLQDQPSFDMQTAKLTAVQYMREVYALPLPIASAEIYIQQNGRLIMGMGVGKDHKDLFEAMPVNAGDQQAEQVIAALQAVGNQNATQSAKMAWFEEVHSP</sequence>
<evidence type="ECO:0000313" key="1">
    <source>
        <dbReference type="EMBL" id="UOF89412.1"/>
    </source>
</evidence>
<protein>
    <submittedName>
        <fullName evidence="1">Uncharacterized protein</fullName>
    </submittedName>
</protein>
<dbReference type="Proteomes" id="UP000830167">
    <property type="component" value="Chromosome"/>
</dbReference>